<reference evidence="2" key="1">
    <citation type="submission" date="2021-03" db="EMBL/GenBank/DDBJ databases">
        <title>Legionella lytica PCM 2298.</title>
        <authorList>
            <person name="Koper P."/>
        </authorList>
    </citation>
    <scope>NUCLEOTIDE SEQUENCE</scope>
    <source>
        <strain evidence="2">PCM 2298</strain>
        <plasmid evidence="2">pLlyPCM2298_2</plasmid>
    </source>
</reference>
<keyword evidence="3" id="KW-1185">Reference proteome</keyword>
<keyword evidence="1" id="KW-1133">Transmembrane helix</keyword>
<dbReference type="Proteomes" id="UP001057474">
    <property type="component" value="Plasmid pLlyPCM2298_2"/>
</dbReference>
<evidence type="ECO:0000256" key="1">
    <source>
        <dbReference type="SAM" id="Phobius"/>
    </source>
</evidence>
<dbReference type="RefSeq" id="WP_252582805.1">
    <property type="nucleotide sequence ID" value="NZ_CP071529.1"/>
</dbReference>
<protein>
    <submittedName>
        <fullName evidence="2">Uncharacterized protein</fullName>
    </submittedName>
</protein>
<organism evidence="2 3">
    <name type="scientific">Legionella lytica</name>
    <dbReference type="NCBI Taxonomy" id="96232"/>
    <lineage>
        <taxon>Bacteria</taxon>
        <taxon>Pseudomonadati</taxon>
        <taxon>Pseudomonadota</taxon>
        <taxon>Gammaproteobacteria</taxon>
        <taxon>Legionellales</taxon>
        <taxon>Legionellaceae</taxon>
        <taxon>Legionella</taxon>
    </lineage>
</organism>
<name>A0ABY4YD90_9GAMM</name>
<feature type="transmembrane region" description="Helical" evidence="1">
    <location>
        <begin position="88"/>
        <end position="121"/>
    </location>
</feature>
<keyword evidence="2" id="KW-0614">Plasmid</keyword>
<sequence length="200" mass="22002">MSAALMYCHKKFRKALNTAHERKDIYEAFQQLELEMKQLDHLVQINLYSAATQFIESLMQDPEDSINAVEVFDLRCRTILDSQYNTSYYIVLGLCAIAIACATLAVGGALGVGIGMLSGLWQTPLLYMASLMAYEVPALSVAALSTTLGLGTGLISAYSFFKEPGVVTAKNQCIDVVDTHYLAEPVPEVEQEEPARVMNH</sequence>
<keyword evidence="1" id="KW-0812">Transmembrane</keyword>
<evidence type="ECO:0000313" key="2">
    <source>
        <dbReference type="EMBL" id="USQ15565.1"/>
    </source>
</evidence>
<evidence type="ECO:0000313" key="3">
    <source>
        <dbReference type="Proteomes" id="UP001057474"/>
    </source>
</evidence>
<accession>A0ABY4YD90</accession>
<dbReference type="EMBL" id="CP071529">
    <property type="protein sequence ID" value="USQ15565.1"/>
    <property type="molecule type" value="Genomic_DNA"/>
</dbReference>
<keyword evidence="1" id="KW-0472">Membrane</keyword>
<proteinExistence type="predicted"/>
<feature type="transmembrane region" description="Helical" evidence="1">
    <location>
        <begin position="141"/>
        <end position="161"/>
    </location>
</feature>
<geneLocation type="plasmid" evidence="2 3">
    <name>pLlyPCM2298_2</name>
</geneLocation>
<gene>
    <name evidence="2" type="ORF">J2N86_15570</name>
</gene>